<organism evidence="2 3">
    <name type="scientific">Rhizopus oryzae</name>
    <name type="common">Mucormycosis agent</name>
    <name type="synonym">Rhizopus arrhizus var. delemar</name>
    <dbReference type="NCBI Taxonomy" id="64495"/>
    <lineage>
        <taxon>Eukaryota</taxon>
        <taxon>Fungi</taxon>
        <taxon>Fungi incertae sedis</taxon>
        <taxon>Mucoromycota</taxon>
        <taxon>Mucoromycotina</taxon>
        <taxon>Mucoromycetes</taxon>
        <taxon>Mucorales</taxon>
        <taxon>Mucorineae</taxon>
        <taxon>Rhizopodaceae</taxon>
        <taxon>Rhizopus</taxon>
    </lineage>
</organism>
<protein>
    <submittedName>
        <fullName evidence="2">Uncharacterized protein</fullName>
    </submittedName>
</protein>
<dbReference type="EMBL" id="JAANQT010002522">
    <property type="protein sequence ID" value="KAG1302285.1"/>
    <property type="molecule type" value="Genomic_DNA"/>
</dbReference>
<feature type="compositionally biased region" description="Basic residues" evidence="1">
    <location>
        <begin position="311"/>
        <end position="324"/>
    </location>
</feature>
<evidence type="ECO:0000313" key="2">
    <source>
        <dbReference type="EMBL" id="KAG1302285.1"/>
    </source>
</evidence>
<sequence>MRDNDEEYGPLASTWGSQLADSSWHTLADPKDLPGPNGLGSGQLHRQGKNFIPISEQHILAHRLQQTKKKLTPKESKSVKQVKKKPTSTSISTTPTYSSTVQLSKNTPASKIKETNHWNSKKLVETPFWKEKEDPSTTASWIKEVKESGEHKKKPTRVVVNILESKTDRHKEARPFIRQKVPPVNNCWIKSAEAPVDLGPAKPKVTVEDWAKAVEDTHDGWAAFDATQMGSDHWELITESSSEWGKTSTDDKSETYTSDWPSCSDDINSAPTNGLGGWGQAAKSPSQIKNTGNVSNDFIQDTSKLENNKNTTKKAHTFSHPSKKKNSDHSNKSLDTSPSTNEVLITINVELSDTLKIPVKIRELDEPKELAKEFVVKHNMNTANIIQALTHLFESQKSSALRQRNKMLLRKKNYQAPDYFQTKCSPSSQGNVYNKHTYTSSSTTSKNSFYMTTQTVPYTGFQYY</sequence>
<feature type="compositionally biased region" description="Low complexity" evidence="1">
    <location>
        <begin position="87"/>
        <end position="96"/>
    </location>
</feature>
<feature type="region of interest" description="Disordered" evidence="1">
    <location>
        <begin position="240"/>
        <end position="338"/>
    </location>
</feature>
<feature type="compositionally biased region" description="Polar residues" evidence="1">
    <location>
        <begin position="255"/>
        <end position="272"/>
    </location>
</feature>
<dbReference type="OrthoDB" id="2273669at2759"/>
<feature type="region of interest" description="Disordered" evidence="1">
    <location>
        <begin position="25"/>
        <end position="46"/>
    </location>
</feature>
<name>A0A9P6WZW2_RHIOR</name>
<comment type="caution">
    <text evidence="2">The sequence shown here is derived from an EMBL/GenBank/DDBJ whole genome shotgun (WGS) entry which is preliminary data.</text>
</comment>
<evidence type="ECO:0000313" key="3">
    <source>
        <dbReference type="Proteomes" id="UP000716291"/>
    </source>
</evidence>
<feature type="region of interest" description="Disordered" evidence="1">
    <location>
        <begin position="66"/>
        <end position="96"/>
    </location>
</feature>
<evidence type="ECO:0000256" key="1">
    <source>
        <dbReference type="SAM" id="MobiDB-lite"/>
    </source>
</evidence>
<dbReference type="AlphaFoldDB" id="A0A9P6WZW2"/>
<keyword evidence="3" id="KW-1185">Reference proteome</keyword>
<accession>A0A9P6WZW2</accession>
<reference evidence="2" key="1">
    <citation type="journal article" date="2020" name="Microb. Genom.">
        <title>Genetic diversity of clinical and environmental Mucorales isolates obtained from an investigation of mucormycosis cases among solid organ transplant recipients.</title>
        <authorList>
            <person name="Nguyen M.H."/>
            <person name="Kaul D."/>
            <person name="Muto C."/>
            <person name="Cheng S.J."/>
            <person name="Richter R.A."/>
            <person name="Bruno V.M."/>
            <person name="Liu G."/>
            <person name="Beyhan S."/>
            <person name="Sundermann A.J."/>
            <person name="Mounaud S."/>
            <person name="Pasculle A.W."/>
            <person name="Nierman W.C."/>
            <person name="Driscoll E."/>
            <person name="Cumbie R."/>
            <person name="Clancy C.J."/>
            <person name="Dupont C.L."/>
        </authorList>
    </citation>
    <scope>NUCLEOTIDE SEQUENCE</scope>
    <source>
        <strain evidence="2">GL11</strain>
    </source>
</reference>
<dbReference type="Proteomes" id="UP000716291">
    <property type="component" value="Unassembled WGS sequence"/>
</dbReference>
<proteinExistence type="predicted"/>
<gene>
    <name evidence="2" type="ORF">G6F64_011061</name>
</gene>
<feature type="compositionally biased region" description="Polar residues" evidence="1">
    <location>
        <begin position="283"/>
        <end position="302"/>
    </location>
</feature>